<evidence type="ECO:0000313" key="1">
    <source>
        <dbReference type="EMBL" id="MBK1867055.1"/>
    </source>
</evidence>
<dbReference type="EMBL" id="JAENHL010000007">
    <property type="protein sequence ID" value="MBK1867055.1"/>
    <property type="molecule type" value="Genomic_DNA"/>
</dbReference>
<keyword evidence="2" id="KW-1185">Reference proteome</keyword>
<sequence>MRYVAAALVLLLLPAAAQACMSDRNEAPLFVCETGAAGKYIEICAVEAEPGQSWRDIQYRFGNEEKNELVYPADAAEGAKKLFFSHVRGARSYTVNVRFRNAGYTYRVYSVARWEGDEAPAEAMDGEAGVEVKDKKGKGVALIECAERPTIFPEYLRRALACDKDNPHGAKGCAEVPPRER</sequence>
<accession>A0ACC5R340</accession>
<name>A0ACC5R340_9HYPH</name>
<reference evidence="1" key="1">
    <citation type="submission" date="2021-01" db="EMBL/GenBank/DDBJ databases">
        <authorList>
            <person name="Sun Q."/>
        </authorList>
    </citation>
    <scope>NUCLEOTIDE SEQUENCE</scope>
    <source>
        <strain evidence="1">YIM B02566</strain>
    </source>
</reference>
<proteinExistence type="predicted"/>
<gene>
    <name evidence="1" type="ORF">JHL16_11925</name>
</gene>
<dbReference type="Proteomes" id="UP000616151">
    <property type="component" value="Unassembled WGS sequence"/>
</dbReference>
<evidence type="ECO:0000313" key="2">
    <source>
        <dbReference type="Proteomes" id="UP000616151"/>
    </source>
</evidence>
<organism evidence="1 2">
    <name type="scientific">Taklimakanibacter albus</name>
    <dbReference type="NCBI Taxonomy" id="2800327"/>
    <lineage>
        <taxon>Bacteria</taxon>
        <taxon>Pseudomonadati</taxon>
        <taxon>Pseudomonadota</taxon>
        <taxon>Alphaproteobacteria</taxon>
        <taxon>Hyphomicrobiales</taxon>
        <taxon>Aestuariivirgaceae</taxon>
        <taxon>Taklimakanibacter</taxon>
    </lineage>
</organism>
<comment type="caution">
    <text evidence="1">The sequence shown here is derived from an EMBL/GenBank/DDBJ whole genome shotgun (WGS) entry which is preliminary data.</text>
</comment>
<protein>
    <submittedName>
        <fullName evidence="1">Uncharacterized protein</fullName>
    </submittedName>
</protein>